<dbReference type="GO" id="GO:0036064">
    <property type="term" value="C:ciliary basal body"/>
    <property type="evidence" value="ECO:0007669"/>
    <property type="project" value="TreeGrafter"/>
</dbReference>
<evidence type="ECO:0000256" key="6">
    <source>
        <dbReference type="ARBA" id="ARBA00023273"/>
    </source>
</evidence>
<evidence type="ECO:0000256" key="1">
    <source>
        <dbReference type="ARBA" id="ARBA00004138"/>
    </source>
</evidence>
<sequence length="574" mass="63876">MSDKKGKKKDKKDEAGGPTEGTAKPAVAMDPVLVDMYELKIKDLLEKIDRAKEKQKALQTENEMLLKAQTKSVSEKQDIVEFLRIELANHEKTLAETEDKLAALDREKQTQSRMHADQYESLTLKTRDEREQLQHKIAKLTTDLAELSEFRGRKDAMERELQELEAELEEKERAFRAESAALERKFLQDKHVLKREMMAKVTDAVSSFRKVADTQMAETTKRAIRENLMATSQLRKMAGKTAELLAENEQLRAANASLRIETEVLNAGQKELAKKNAGAYQLIRRLVAKLDAAKVPIDKEDVRLAKGALPHADWQMTRNMLDALVIPEYDPTQPTSMSSSASSSAANMASPIAPGKHRHRSSSSSSREMHQLQQQVRQLESKCARTDHQSNQMSSTLKELARELQSHVYYRVLSATPTRSSSPKTPDHRQIARSDTNSAQPPTQIVPKIVNRFLHDLQSNRISVQLHFPRPSSPVPGRLAVPPGGTNSLVASPARGQATSSAASPDSSILAYSAASTPMRAGGGAHDGEEHGHYHATSTRKVVGLDVVRGFTPRPESASRLLYILIEFMRHANV</sequence>
<feature type="compositionally biased region" description="Basic and acidic residues" evidence="8">
    <location>
        <begin position="379"/>
        <end position="388"/>
    </location>
</feature>
<dbReference type="PANTHER" id="PTHR31954:SF1">
    <property type="entry name" value="CILIA- AND FLAGELLA-ASSOCIATED PROTEIN 157"/>
    <property type="match status" value="1"/>
</dbReference>
<evidence type="ECO:0000256" key="7">
    <source>
        <dbReference type="SAM" id="Coils"/>
    </source>
</evidence>
<comment type="subcellular location">
    <subcellularLocation>
        <location evidence="1">Cell projection</location>
        <location evidence="1">Cilium</location>
    </subcellularLocation>
</comment>
<reference evidence="9 10" key="1">
    <citation type="submission" date="2016-07" db="EMBL/GenBank/DDBJ databases">
        <title>Pervasive Adenine N6-methylation of Active Genes in Fungi.</title>
        <authorList>
            <consortium name="DOE Joint Genome Institute"/>
            <person name="Mondo S.J."/>
            <person name="Dannebaum R.O."/>
            <person name="Kuo R.C."/>
            <person name="Labutti K."/>
            <person name="Haridas S."/>
            <person name="Kuo A."/>
            <person name="Salamov A."/>
            <person name="Ahrendt S.R."/>
            <person name="Lipzen A."/>
            <person name="Sullivan W."/>
            <person name="Andreopoulos W.B."/>
            <person name="Clum A."/>
            <person name="Lindquist E."/>
            <person name="Daum C."/>
            <person name="Ramamoorthy G.K."/>
            <person name="Gryganskyi A."/>
            <person name="Culley D."/>
            <person name="Magnuson J.K."/>
            <person name="James T.Y."/>
            <person name="O'Malley M.A."/>
            <person name="Stajich J.E."/>
            <person name="Spatafora J.W."/>
            <person name="Visel A."/>
            <person name="Grigoriev I.V."/>
        </authorList>
    </citation>
    <scope>NUCLEOTIDE SEQUENCE [LARGE SCALE GENOMIC DNA]</scope>
    <source>
        <strain evidence="9 10">PL171</strain>
    </source>
</reference>
<evidence type="ECO:0000256" key="3">
    <source>
        <dbReference type="ARBA" id="ARBA00014087"/>
    </source>
</evidence>
<feature type="compositionally biased region" description="Polar residues" evidence="8">
    <location>
        <begin position="415"/>
        <end position="424"/>
    </location>
</feature>
<feature type="coiled-coil region" evidence="7">
    <location>
        <begin position="34"/>
        <end position="185"/>
    </location>
</feature>
<feature type="compositionally biased region" description="Low complexity" evidence="8">
    <location>
        <begin position="336"/>
        <end position="350"/>
    </location>
</feature>
<dbReference type="GO" id="GO:0008017">
    <property type="term" value="F:microtubule binding"/>
    <property type="evidence" value="ECO:0007669"/>
    <property type="project" value="TreeGrafter"/>
</dbReference>
<accession>A0A1Y2HKM2</accession>
<feature type="compositionally biased region" description="Polar residues" evidence="8">
    <location>
        <begin position="497"/>
        <end position="506"/>
    </location>
</feature>
<organism evidence="9 10">
    <name type="scientific">Catenaria anguillulae PL171</name>
    <dbReference type="NCBI Taxonomy" id="765915"/>
    <lineage>
        <taxon>Eukaryota</taxon>
        <taxon>Fungi</taxon>
        <taxon>Fungi incertae sedis</taxon>
        <taxon>Blastocladiomycota</taxon>
        <taxon>Blastocladiomycetes</taxon>
        <taxon>Blastocladiales</taxon>
        <taxon>Catenariaceae</taxon>
        <taxon>Catenaria</taxon>
    </lineage>
</organism>
<evidence type="ECO:0000256" key="5">
    <source>
        <dbReference type="ARBA" id="ARBA00023069"/>
    </source>
</evidence>
<dbReference type="Proteomes" id="UP000193411">
    <property type="component" value="Unassembled WGS sequence"/>
</dbReference>
<protein>
    <recommendedName>
        <fullName evidence="3">Cilia- and flagella-associated protein 157</fullName>
    </recommendedName>
</protein>
<feature type="region of interest" description="Disordered" evidence="8">
    <location>
        <begin position="414"/>
        <end position="442"/>
    </location>
</feature>
<evidence type="ECO:0000313" key="10">
    <source>
        <dbReference type="Proteomes" id="UP000193411"/>
    </source>
</evidence>
<dbReference type="PANTHER" id="PTHR31954">
    <property type="entry name" value="CILIA- AND FLAGELLA-ASSOCIATED PROTEIN 157"/>
    <property type="match status" value="1"/>
</dbReference>
<feature type="region of interest" description="Disordered" evidence="8">
    <location>
        <begin position="1"/>
        <end position="29"/>
    </location>
</feature>
<gene>
    <name evidence="9" type="ORF">BCR44DRAFT_31170</name>
</gene>
<feature type="region of interest" description="Disordered" evidence="8">
    <location>
        <begin position="331"/>
        <end position="397"/>
    </location>
</feature>
<feature type="region of interest" description="Disordered" evidence="8">
    <location>
        <begin position="482"/>
        <end position="506"/>
    </location>
</feature>
<name>A0A1Y2HKM2_9FUNG</name>
<dbReference type="AlphaFoldDB" id="A0A1Y2HKM2"/>
<comment type="similarity">
    <text evidence="2">Belongs to the CFAP157 family.</text>
</comment>
<keyword evidence="10" id="KW-1185">Reference proteome</keyword>
<keyword evidence="4 7" id="KW-0175">Coiled coil</keyword>
<dbReference type="OrthoDB" id="166611at2759"/>
<evidence type="ECO:0000256" key="8">
    <source>
        <dbReference type="SAM" id="MobiDB-lite"/>
    </source>
</evidence>
<dbReference type="STRING" id="765915.A0A1Y2HKM2"/>
<evidence type="ECO:0000256" key="4">
    <source>
        <dbReference type="ARBA" id="ARBA00023054"/>
    </source>
</evidence>
<proteinExistence type="inferred from homology"/>
<dbReference type="EMBL" id="MCFL01000024">
    <property type="protein sequence ID" value="ORZ35096.1"/>
    <property type="molecule type" value="Genomic_DNA"/>
</dbReference>
<evidence type="ECO:0000256" key="2">
    <source>
        <dbReference type="ARBA" id="ARBA00010841"/>
    </source>
</evidence>
<evidence type="ECO:0000313" key="9">
    <source>
        <dbReference type="EMBL" id="ORZ35096.1"/>
    </source>
</evidence>
<keyword evidence="6" id="KW-0966">Cell projection</keyword>
<feature type="compositionally biased region" description="Polar residues" evidence="8">
    <location>
        <begin position="433"/>
        <end position="442"/>
    </location>
</feature>
<dbReference type="InterPro" id="IPR038844">
    <property type="entry name" value="CFAP157"/>
</dbReference>
<feature type="compositionally biased region" description="Basic residues" evidence="8">
    <location>
        <begin position="1"/>
        <end position="10"/>
    </location>
</feature>
<keyword evidence="5" id="KW-0969">Cilium</keyword>
<comment type="caution">
    <text evidence="9">The sequence shown here is derived from an EMBL/GenBank/DDBJ whole genome shotgun (WGS) entry which is preliminary data.</text>
</comment>